<evidence type="ECO:0000256" key="6">
    <source>
        <dbReference type="NCBIfam" id="TIGR00188"/>
    </source>
</evidence>
<dbReference type="InterPro" id="IPR000100">
    <property type="entry name" value="RNase_P"/>
</dbReference>
<protein>
    <recommendedName>
        <fullName evidence="6">Ribonuclease P protein component</fullName>
        <ecNumber evidence="6">3.1.26.5</ecNumber>
    </recommendedName>
</protein>
<evidence type="ECO:0000313" key="7">
    <source>
        <dbReference type="EMBL" id="AOS66198.1"/>
    </source>
</evidence>
<dbReference type="Gene3D" id="3.30.230.10">
    <property type="match status" value="1"/>
</dbReference>
<dbReference type="EC" id="3.1.26.5" evidence="6"/>
<keyword evidence="5" id="KW-0694">RNA-binding</keyword>
<dbReference type="InterPro" id="IPR014721">
    <property type="entry name" value="Ribsml_uS5_D2-typ_fold_subgr"/>
</dbReference>
<evidence type="ECO:0000313" key="8">
    <source>
        <dbReference type="Proteomes" id="UP000095210"/>
    </source>
</evidence>
<keyword evidence="8" id="KW-1185">Reference proteome</keyword>
<evidence type="ECO:0000256" key="3">
    <source>
        <dbReference type="ARBA" id="ARBA00022759"/>
    </source>
</evidence>
<name>A0AAC9HVF8_9PSEU</name>
<dbReference type="PANTHER" id="PTHR33992:SF1">
    <property type="entry name" value="RIBONUCLEASE P PROTEIN COMPONENT"/>
    <property type="match status" value="1"/>
</dbReference>
<dbReference type="Pfam" id="PF00825">
    <property type="entry name" value="Ribonuclease_P"/>
    <property type="match status" value="1"/>
</dbReference>
<dbReference type="GO" id="GO:0030677">
    <property type="term" value="C:ribonuclease P complex"/>
    <property type="evidence" value="ECO:0007669"/>
    <property type="project" value="TreeGrafter"/>
</dbReference>
<sequence>MASGQRSTPTRAGSARVGFVVSKAVGDSVVRHRVSRRLRHVLRARLGALPPGTDVVVRALPPAASSTSDQLASDVDRAFRRLGITVAAVAETPAEPRVGTEQQAGGK</sequence>
<dbReference type="EMBL" id="CP014859">
    <property type="protein sequence ID" value="AOS66198.1"/>
    <property type="molecule type" value="Genomic_DNA"/>
</dbReference>
<proteinExistence type="predicted"/>
<organism evidence="7 8">
    <name type="scientific">Actinoalloteichus hymeniacidonis</name>
    <dbReference type="NCBI Taxonomy" id="340345"/>
    <lineage>
        <taxon>Bacteria</taxon>
        <taxon>Bacillati</taxon>
        <taxon>Actinomycetota</taxon>
        <taxon>Actinomycetes</taxon>
        <taxon>Pseudonocardiales</taxon>
        <taxon>Pseudonocardiaceae</taxon>
        <taxon>Actinoalloteichus</taxon>
    </lineage>
</organism>
<dbReference type="NCBIfam" id="TIGR00188">
    <property type="entry name" value="rnpA"/>
    <property type="match status" value="1"/>
</dbReference>
<dbReference type="GO" id="GO:0042781">
    <property type="term" value="F:3'-tRNA processing endoribonuclease activity"/>
    <property type="evidence" value="ECO:0007669"/>
    <property type="project" value="TreeGrafter"/>
</dbReference>
<keyword evidence="1" id="KW-0819">tRNA processing</keyword>
<dbReference type="GO" id="GO:0004526">
    <property type="term" value="F:ribonuclease P activity"/>
    <property type="evidence" value="ECO:0007669"/>
    <property type="project" value="UniProtKB-UniRule"/>
</dbReference>
<dbReference type="PANTHER" id="PTHR33992">
    <property type="entry name" value="RIBONUCLEASE P PROTEIN COMPONENT"/>
    <property type="match status" value="1"/>
</dbReference>
<evidence type="ECO:0000256" key="2">
    <source>
        <dbReference type="ARBA" id="ARBA00022722"/>
    </source>
</evidence>
<evidence type="ECO:0000256" key="5">
    <source>
        <dbReference type="ARBA" id="ARBA00022884"/>
    </source>
</evidence>
<accession>A0AAC9HVF8</accession>
<dbReference type="SUPFAM" id="SSF54211">
    <property type="entry name" value="Ribosomal protein S5 domain 2-like"/>
    <property type="match status" value="1"/>
</dbReference>
<dbReference type="AlphaFoldDB" id="A0AAC9HVF8"/>
<evidence type="ECO:0000256" key="4">
    <source>
        <dbReference type="ARBA" id="ARBA00022801"/>
    </source>
</evidence>
<gene>
    <name evidence="7" type="ORF">TL08_27150</name>
</gene>
<keyword evidence="4 7" id="KW-0378">Hydrolase</keyword>
<dbReference type="Proteomes" id="UP000095210">
    <property type="component" value="Chromosome"/>
</dbReference>
<keyword evidence="3" id="KW-0255">Endonuclease</keyword>
<dbReference type="GO" id="GO:0000049">
    <property type="term" value="F:tRNA binding"/>
    <property type="evidence" value="ECO:0007669"/>
    <property type="project" value="InterPro"/>
</dbReference>
<evidence type="ECO:0000256" key="1">
    <source>
        <dbReference type="ARBA" id="ARBA00022694"/>
    </source>
</evidence>
<reference evidence="8" key="1">
    <citation type="submission" date="2016-03" db="EMBL/GenBank/DDBJ databases">
        <title>Complete genome sequence of the type strain Actinoalloteichus hymeniacidonis DSM 45092.</title>
        <authorList>
            <person name="Schaffert L."/>
            <person name="Albersmeier A."/>
            <person name="Winkler A."/>
            <person name="Kalinowski J."/>
            <person name="Zotchev S."/>
            <person name="Ruckert C."/>
        </authorList>
    </citation>
    <scope>NUCLEOTIDE SEQUENCE [LARGE SCALE GENOMIC DNA]</scope>
    <source>
        <strain evidence="8">HPA177(T) (DSM 45092(T))</strain>
    </source>
</reference>
<dbReference type="InterPro" id="IPR020568">
    <property type="entry name" value="Ribosomal_Su5_D2-typ_SF"/>
</dbReference>
<dbReference type="KEGG" id="ahm:TL08_27150"/>
<keyword evidence="2" id="KW-0540">Nuclease</keyword>